<feature type="non-terminal residue" evidence="2">
    <location>
        <position position="85"/>
    </location>
</feature>
<organism evidence="2">
    <name type="scientific">Tanacetum cinerariifolium</name>
    <name type="common">Dalmatian daisy</name>
    <name type="synonym">Chrysanthemum cinerariifolium</name>
    <dbReference type="NCBI Taxonomy" id="118510"/>
    <lineage>
        <taxon>Eukaryota</taxon>
        <taxon>Viridiplantae</taxon>
        <taxon>Streptophyta</taxon>
        <taxon>Embryophyta</taxon>
        <taxon>Tracheophyta</taxon>
        <taxon>Spermatophyta</taxon>
        <taxon>Magnoliopsida</taxon>
        <taxon>eudicotyledons</taxon>
        <taxon>Gunneridae</taxon>
        <taxon>Pentapetalae</taxon>
        <taxon>asterids</taxon>
        <taxon>campanulids</taxon>
        <taxon>Asterales</taxon>
        <taxon>Asteraceae</taxon>
        <taxon>Asteroideae</taxon>
        <taxon>Anthemideae</taxon>
        <taxon>Anthemidinae</taxon>
        <taxon>Tanacetum</taxon>
    </lineage>
</organism>
<reference evidence="2" key="1">
    <citation type="journal article" date="2019" name="Sci. Rep.">
        <title>Draft genome of Tanacetum cinerariifolium, the natural source of mosquito coil.</title>
        <authorList>
            <person name="Yamashiro T."/>
            <person name="Shiraishi A."/>
            <person name="Satake H."/>
            <person name="Nakayama K."/>
        </authorList>
    </citation>
    <scope>NUCLEOTIDE SEQUENCE</scope>
</reference>
<name>A0A699W938_TANCI</name>
<dbReference type="EMBL" id="BKCJ011540438">
    <property type="protein sequence ID" value="GFD40824.1"/>
    <property type="molecule type" value="Genomic_DNA"/>
</dbReference>
<accession>A0A699W938</accession>
<feature type="region of interest" description="Disordered" evidence="1">
    <location>
        <begin position="1"/>
        <end position="38"/>
    </location>
</feature>
<proteinExistence type="predicted"/>
<sequence length="85" mass="9549">MVNETEKIGASGSVVDENRGRDDARQQPKKRGTCVETSMAELKNQVEGLEGLGSEFESMREDFRVAFNTLSGDLKRKIHDLRDSF</sequence>
<gene>
    <name evidence="2" type="ORF">Tci_912793</name>
</gene>
<dbReference type="AlphaFoldDB" id="A0A699W938"/>
<feature type="compositionally biased region" description="Basic and acidic residues" evidence="1">
    <location>
        <begin position="16"/>
        <end position="26"/>
    </location>
</feature>
<evidence type="ECO:0000313" key="2">
    <source>
        <dbReference type="EMBL" id="GFD40824.1"/>
    </source>
</evidence>
<protein>
    <submittedName>
        <fullName evidence="2">Uncharacterized protein</fullName>
    </submittedName>
</protein>
<comment type="caution">
    <text evidence="2">The sequence shown here is derived from an EMBL/GenBank/DDBJ whole genome shotgun (WGS) entry which is preliminary data.</text>
</comment>
<evidence type="ECO:0000256" key="1">
    <source>
        <dbReference type="SAM" id="MobiDB-lite"/>
    </source>
</evidence>